<dbReference type="EMBL" id="CAJVPT010071442">
    <property type="protein sequence ID" value="CAG8780595.1"/>
    <property type="molecule type" value="Genomic_DNA"/>
</dbReference>
<evidence type="ECO:0000313" key="2">
    <source>
        <dbReference type="Proteomes" id="UP000789525"/>
    </source>
</evidence>
<reference evidence="1" key="1">
    <citation type="submission" date="2021-06" db="EMBL/GenBank/DDBJ databases">
        <authorList>
            <person name="Kallberg Y."/>
            <person name="Tangrot J."/>
            <person name="Rosling A."/>
        </authorList>
    </citation>
    <scope>NUCLEOTIDE SEQUENCE</scope>
    <source>
        <strain evidence="1">CL356</strain>
    </source>
</reference>
<keyword evidence="2" id="KW-1185">Reference proteome</keyword>
<protein>
    <submittedName>
        <fullName evidence="1">2827_t:CDS:1</fullName>
    </submittedName>
</protein>
<accession>A0ACA9R7J0</accession>
<sequence length="45" mass="5512">MMQMVDNGEHPGPRILHQSWKTHELPAHFEKWSKAWRKYHGDDWL</sequence>
<comment type="caution">
    <text evidence="1">The sequence shown here is derived from an EMBL/GenBank/DDBJ whole genome shotgun (WGS) entry which is preliminary data.</text>
</comment>
<evidence type="ECO:0000313" key="1">
    <source>
        <dbReference type="EMBL" id="CAG8780595.1"/>
    </source>
</evidence>
<organism evidence="1 2">
    <name type="scientific">Acaulospora colombiana</name>
    <dbReference type="NCBI Taxonomy" id="27376"/>
    <lineage>
        <taxon>Eukaryota</taxon>
        <taxon>Fungi</taxon>
        <taxon>Fungi incertae sedis</taxon>
        <taxon>Mucoromycota</taxon>
        <taxon>Glomeromycotina</taxon>
        <taxon>Glomeromycetes</taxon>
        <taxon>Diversisporales</taxon>
        <taxon>Acaulosporaceae</taxon>
        <taxon>Acaulospora</taxon>
    </lineage>
</organism>
<gene>
    <name evidence="1" type="ORF">ACOLOM_LOCUS14298</name>
</gene>
<proteinExistence type="predicted"/>
<dbReference type="Proteomes" id="UP000789525">
    <property type="component" value="Unassembled WGS sequence"/>
</dbReference>
<name>A0ACA9R7J0_9GLOM</name>